<dbReference type="PANTHER" id="PTHR44591">
    <property type="entry name" value="STRESS RESPONSE REGULATOR PROTEIN 1"/>
    <property type="match status" value="1"/>
</dbReference>
<organism evidence="4 5">
    <name type="scientific">Entotheonella factor</name>
    <dbReference type="NCBI Taxonomy" id="1429438"/>
    <lineage>
        <taxon>Bacteria</taxon>
        <taxon>Pseudomonadati</taxon>
        <taxon>Nitrospinota/Tectimicrobiota group</taxon>
        <taxon>Candidatus Tectimicrobiota</taxon>
        <taxon>Candidatus Entotheonellia</taxon>
        <taxon>Candidatus Entotheonellales</taxon>
        <taxon>Candidatus Entotheonellaceae</taxon>
        <taxon>Candidatus Entotheonella</taxon>
    </lineage>
</organism>
<name>W4LUJ2_ENTF1</name>
<evidence type="ECO:0000259" key="3">
    <source>
        <dbReference type="PROSITE" id="PS50110"/>
    </source>
</evidence>
<evidence type="ECO:0000256" key="1">
    <source>
        <dbReference type="ARBA" id="ARBA00022553"/>
    </source>
</evidence>
<dbReference type="SUPFAM" id="SSF52172">
    <property type="entry name" value="CheY-like"/>
    <property type="match status" value="1"/>
</dbReference>
<dbReference type="PROSITE" id="PS50110">
    <property type="entry name" value="RESPONSE_REGULATORY"/>
    <property type="match status" value="1"/>
</dbReference>
<dbReference type="Pfam" id="PF00072">
    <property type="entry name" value="Response_reg"/>
    <property type="match status" value="1"/>
</dbReference>
<keyword evidence="5" id="KW-1185">Reference proteome</keyword>
<dbReference type="InterPro" id="IPR011006">
    <property type="entry name" value="CheY-like_superfamily"/>
</dbReference>
<dbReference type="Proteomes" id="UP000019141">
    <property type="component" value="Unassembled WGS sequence"/>
</dbReference>
<accession>W4LUJ2</accession>
<dbReference type="Gene3D" id="3.40.50.2300">
    <property type="match status" value="1"/>
</dbReference>
<keyword evidence="1 2" id="KW-0597">Phosphoprotein</keyword>
<gene>
    <name evidence="4" type="ORF">ETSY1_06975</name>
</gene>
<dbReference type="AlphaFoldDB" id="W4LUJ2"/>
<proteinExistence type="predicted"/>
<sequence>MKKILMVEDDKRIIAALNVRLRARGYDVCAAYDATLAMTQAIANQPDLALLDISMPGGDGFVVAERLRATVATANIPIIFLTALKQPGLKERAKALGAVAFFEKPFESDDLLAVIDKALGQTVTI</sequence>
<evidence type="ECO:0000313" key="4">
    <source>
        <dbReference type="EMBL" id="ETX01545.1"/>
    </source>
</evidence>
<reference evidence="4 5" key="1">
    <citation type="journal article" date="2014" name="Nature">
        <title>An environmental bacterial taxon with a large and distinct metabolic repertoire.</title>
        <authorList>
            <person name="Wilson M.C."/>
            <person name="Mori T."/>
            <person name="Ruckert C."/>
            <person name="Uria A.R."/>
            <person name="Helf M.J."/>
            <person name="Takada K."/>
            <person name="Gernert C."/>
            <person name="Steffens U.A."/>
            <person name="Heycke N."/>
            <person name="Schmitt S."/>
            <person name="Rinke C."/>
            <person name="Helfrich E.J."/>
            <person name="Brachmann A.O."/>
            <person name="Gurgui C."/>
            <person name="Wakimoto T."/>
            <person name="Kracht M."/>
            <person name="Crusemann M."/>
            <person name="Hentschel U."/>
            <person name="Abe I."/>
            <person name="Matsunaga S."/>
            <person name="Kalinowski J."/>
            <person name="Takeyama H."/>
            <person name="Piel J."/>
        </authorList>
    </citation>
    <scope>NUCLEOTIDE SEQUENCE [LARGE SCALE GENOMIC DNA]</scope>
    <source>
        <strain evidence="5">TSY1</strain>
    </source>
</reference>
<evidence type="ECO:0000313" key="5">
    <source>
        <dbReference type="Proteomes" id="UP000019141"/>
    </source>
</evidence>
<dbReference type="InterPro" id="IPR050595">
    <property type="entry name" value="Bact_response_regulator"/>
</dbReference>
<protein>
    <recommendedName>
        <fullName evidence="3">Response regulatory domain-containing protein</fullName>
    </recommendedName>
</protein>
<evidence type="ECO:0000256" key="2">
    <source>
        <dbReference type="PROSITE-ProRule" id="PRU00169"/>
    </source>
</evidence>
<dbReference type="GO" id="GO:0000160">
    <property type="term" value="P:phosphorelay signal transduction system"/>
    <property type="evidence" value="ECO:0007669"/>
    <property type="project" value="InterPro"/>
</dbReference>
<feature type="modified residue" description="4-aspartylphosphate" evidence="2">
    <location>
        <position position="52"/>
    </location>
</feature>
<dbReference type="PANTHER" id="PTHR44591:SF3">
    <property type="entry name" value="RESPONSE REGULATORY DOMAIN-CONTAINING PROTEIN"/>
    <property type="match status" value="1"/>
</dbReference>
<feature type="domain" description="Response regulatory" evidence="3">
    <location>
        <begin position="3"/>
        <end position="119"/>
    </location>
</feature>
<dbReference type="SMART" id="SM00448">
    <property type="entry name" value="REC"/>
    <property type="match status" value="1"/>
</dbReference>
<dbReference type="EMBL" id="AZHW01000222">
    <property type="protein sequence ID" value="ETX01545.1"/>
    <property type="molecule type" value="Genomic_DNA"/>
</dbReference>
<comment type="caution">
    <text evidence="4">The sequence shown here is derived from an EMBL/GenBank/DDBJ whole genome shotgun (WGS) entry which is preliminary data.</text>
</comment>
<dbReference type="InterPro" id="IPR001789">
    <property type="entry name" value="Sig_transdc_resp-reg_receiver"/>
</dbReference>
<dbReference type="HOGENOM" id="CLU_000445_69_17_7"/>